<organism evidence="1 2">
    <name type="scientific">Colletotrichum truncatum</name>
    <name type="common">Anthracnose fungus</name>
    <name type="synonym">Colletotrichum capsici</name>
    <dbReference type="NCBI Taxonomy" id="5467"/>
    <lineage>
        <taxon>Eukaryota</taxon>
        <taxon>Fungi</taxon>
        <taxon>Dikarya</taxon>
        <taxon>Ascomycota</taxon>
        <taxon>Pezizomycotina</taxon>
        <taxon>Sordariomycetes</taxon>
        <taxon>Hypocreomycetidae</taxon>
        <taxon>Glomerellales</taxon>
        <taxon>Glomerellaceae</taxon>
        <taxon>Colletotrichum</taxon>
        <taxon>Colletotrichum truncatum species complex</taxon>
    </lineage>
</organism>
<sequence>MRSATVLGFVASAAAAALATPSGLPQPLGELGWEGVITPGGPKVEVWGSSFEDIQAKIQVEHPKFSIYTHEEQAAPETSADPAVVARSKLERRWGRRVCDNRFGVVMPYFAEQAANNLRRINGNSCKARARTCIRTQCVGGAAIGICNDNHHQIDVPCTGVADMARHIYQNCWELDTDCKAGRGCEGSNHVTFGQLFSDHHTWNVIVGQCGYFGNGERPVKA</sequence>
<reference evidence="1 2" key="1">
    <citation type="journal article" date="2020" name="Phytopathology">
        <title>Genome Sequence Resources of Colletotrichum truncatum, C. plurivorum, C. musicola, and C. sojae: Four Species Pathogenic to Soybean (Glycine max).</title>
        <authorList>
            <person name="Rogerio F."/>
            <person name="Boufleur T.R."/>
            <person name="Ciampi-Guillardi M."/>
            <person name="Sukno S.A."/>
            <person name="Thon M.R."/>
            <person name="Massola Junior N.S."/>
            <person name="Baroncelli R."/>
        </authorList>
    </citation>
    <scope>NUCLEOTIDE SEQUENCE [LARGE SCALE GENOMIC DNA]</scope>
    <source>
        <strain evidence="1 2">CMES1059</strain>
    </source>
</reference>
<proteinExistence type="predicted"/>
<evidence type="ECO:0000313" key="2">
    <source>
        <dbReference type="Proteomes" id="UP000805649"/>
    </source>
</evidence>
<protein>
    <submittedName>
        <fullName evidence="1">Secreted protein</fullName>
    </submittedName>
</protein>
<gene>
    <name evidence="1" type="ORF">CTRU02_201256</name>
</gene>
<comment type="caution">
    <text evidence="1">The sequence shown here is derived from an EMBL/GenBank/DDBJ whole genome shotgun (WGS) entry which is preliminary data.</text>
</comment>
<dbReference type="EMBL" id="VUJX02000001">
    <property type="protein sequence ID" value="KAL0943370.1"/>
    <property type="molecule type" value="Genomic_DNA"/>
</dbReference>
<evidence type="ECO:0000313" key="1">
    <source>
        <dbReference type="EMBL" id="KAL0943370.1"/>
    </source>
</evidence>
<name>A0ACC3ZGX2_COLTU</name>
<keyword evidence="2" id="KW-1185">Reference proteome</keyword>
<dbReference type="Proteomes" id="UP000805649">
    <property type="component" value="Unassembled WGS sequence"/>
</dbReference>
<accession>A0ACC3ZGX2</accession>